<organism evidence="3 4">
    <name type="scientific">Actinomadura luteofluorescens</name>
    <dbReference type="NCBI Taxonomy" id="46163"/>
    <lineage>
        <taxon>Bacteria</taxon>
        <taxon>Bacillati</taxon>
        <taxon>Actinomycetota</taxon>
        <taxon>Actinomycetes</taxon>
        <taxon>Streptosporangiales</taxon>
        <taxon>Thermomonosporaceae</taxon>
        <taxon>Actinomadura</taxon>
    </lineage>
</organism>
<evidence type="ECO:0000313" key="3">
    <source>
        <dbReference type="EMBL" id="NYD47234.1"/>
    </source>
</evidence>
<dbReference type="RefSeq" id="WP_179844342.1">
    <property type="nucleotide sequence ID" value="NZ_JACCBA010000001.1"/>
</dbReference>
<feature type="compositionally biased region" description="Basic and acidic residues" evidence="1">
    <location>
        <begin position="78"/>
        <end position="122"/>
    </location>
</feature>
<proteinExistence type="predicted"/>
<comment type="caution">
    <text evidence="3">The sequence shown here is derived from an EMBL/GenBank/DDBJ whole genome shotgun (WGS) entry which is preliminary data.</text>
</comment>
<accession>A0A7Y9EGF4</accession>
<reference evidence="3 4" key="1">
    <citation type="submission" date="2020-07" db="EMBL/GenBank/DDBJ databases">
        <title>Sequencing the genomes of 1000 actinobacteria strains.</title>
        <authorList>
            <person name="Klenk H.-P."/>
        </authorList>
    </citation>
    <scope>NUCLEOTIDE SEQUENCE [LARGE SCALE GENOMIC DNA]</scope>
    <source>
        <strain evidence="3 4">DSM 40398</strain>
    </source>
</reference>
<keyword evidence="2" id="KW-1133">Transmembrane helix</keyword>
<evidence type="ECO:0000256" key="2">
    <source>
        <dbReference type="SAM" id="Phobius"/>
    </source>
</evidence>
<keyword evidence="4" id="KW-1185">Reference proteome</keyword>
<feature type="transmembrane region" description="Helical" evidence="2">
    <location>
        <begin position="23"/>
        <end position="43"/>
    </location>
</feature>
<evidence type="ECO:0000256" key="1">
    <source>
        <dbReference type="SAM" id="MobiDB-lite"/>
    </source>
</evidence>
<protein>
    <submittedName>
        <fullName evidence="3">Uncharacterized protein</fullName>
    </submittedName>
</protein>
<gene>
    <name evidence="3" type="ORF">BJY14_003217</name>
</gene>
<keyword evidence="2" id="KW-0812">Transmembrane</keyword>
<name>A0A7Y9EGF4_9ACTN</name>
<feature type="compositionally biased region" description="Basic residues" evidence="1">
    <location>
        <begin position="123"/>
        <end position="134"/>
    </location>
</feature>
<keyword evidence="2" id="KW-0472">Membrane</keyword>
<sequence length="134" mass="14632">MVAAAMLAVPVLARSDRLGDAAFMAVGPAVIFVALIGWVTVVLTTSRKRHHYPSAEDGLPHRGPVMGGVIMGSPAQRTRRDPAPSVTHREVMAHIERGRAEEEAARTRERAEAGKVRAEPPARSRRRFGLPRLR</sequence>
<dbReference type="Proteomes" id="UP000529783">
    <property type="component" value="Unassembled WGS sequence"/>
</dbReference>
<dbReference type="EMBL" id="JACCBA010000001">
    <property type="protein sequence ID" value="NYD47234.1"/>
    <property type="molecule type" value="Genomic_DNA"/>
</dbReference>
<feature type="region of interest" description="Disordered" evidence="1">
    <location>
        <begin position="51"/>
        <end position="134"/>
    </location>
</feature>
<evidence type="ECO:0000313" key="4">
    <source>
        <dbReference type="Proteomes" id="UP000529783"/>
    </source>
</evidence>
<dbReference type="AlphaFoldDB" id="A0A7Y9EGF4"/>